<gene>
    <name evidence="2" type="ORF">GCM10022378_04810</name>
</gene>
<comment type="caution">
    <text evidence="2">The sequence shown here is derived from an EMBL/GenBank/DDBJ whole genome shotgun (WGS) entry which is preliminary data.</text>
</comment>
<accession>A0ABP7EDH6</accession>
<feature type="transmembrane region" description="Helical" evidence="1">
    <location>
        <begin position="6"/>
        <end position="25"/>
    </location>
</feature>
<keyword evidence="1" id="KW-0812">Transmembrane</keyword>
<evidence type="ECO:0000313" key="3">
    <source>
        <dbReference type="Proteomes" id="UP001500920"/>
    </source>
</evidence>
<keyword evidence="1" id="KW-1133">Transmembrane helix</keyword>
<organism evidence="2 3">
    <name type="scientific">Salinicoccus jeotgali</name>
    <dbReference type="NCBI Taxonomy" id="381634"/>
    <lineage>
        <taxon>Bacteria</taxon>
        <taxon>Bacillati</taxon>
        <taxon>Bacillota</taxon>
        <taxon>Bacilli</taxon>
        <taxon>Bacillales</taxon>
        <taxon>Staphylococcaceae</taxon>
        <taxon>Salinicoccus</taxon>
    </lineage>
</organism>
<sequence length="82" mass="9321">MTLKEFKLLGMVFIFVFAAGLIFMLDSHKEGNSNSEVVYIDEYQVVTHGDAPPPVEEADLSAEEYAERSNMEQLMEMIGFIR</sequence>
<keyword evidence="1" id="KW-0472">Membrane</keyword>
<dbReference type="Proteomes" id="UP001500920">
    <property type="component" value="Unassembled WGS sequence"/>
</dbReference>
<name>A0ABP7EDH6_9STAP</name>
<evidence type="ECO:0000313" key="2">
    <source>
        <dbReference type="EMBL" id="GAA3717621.1"/>
    </source>
</evidence>
<evidence type="ECO:0000256" key="1">
    <source>
        <dbReference type="SAM" id="Phobius"/>
    </source>
</evidence>
<proteinExistence type="predicted"/>
<keyword evidence="3" id="KW-1185">Reference proteome</keyword>
<reference evidence="3" key="1">
    <citation type="journal article" date="2019" name="Int. J. Syst. Evol. Microbiol.">
        <title>The Global Catalogue of Microorganisms (GCM) 10K type strain sequencing project: providing services to taxonomists for standard genome sequencing and annotation.</title>
        <authorList>
            <consortium name="The Broad Institute Genomics Platform"/>
            <consortium name="The Broad Institute Genome Sequencing Center for Infectious Disease"/>
            <person name="Wu L."/>
            <person name="Ma J."/>
        </authorList>
    </citation>
    <scope>NUCLEOTIDE SEQUENCE [LARGE SCALE GENOMIC DNA]</scope>
    <source>
        <strain evidence="3">JCM 16981</strain>
    </source>
</reference>
<dbReference type="EMBL" id="BAABCK010000012">
    <property type="protein sequence ID" value="GAA3717621.1"/>
    <property type="molecule type" value="Genomic_DNA"/>
</dbReference>
<protein>
    <submittedName>
        <fullName evidence="2">Uncharacterized protein</fullName>
    </submittedName>
</protein>